<comment type="similarity">
    <text evidence="2 9">Belongs to the chondroitin N-acetylgalactosaminyltransferase family.</text>
</comment>
<evidence type="ECO:0000256" key="8">
    <source>
        <dbReference type="ARBA" id="ARBA00023136"/>
    </source>
</evidence>
<evidence type="ECO:0000256" key="7">
    <source>
        <dbReference type="ARBA" id="ARBA00023034"/>
    </source>
</evidence>
<keyword evidence="4 9" id="KW-0812">Transmembrane</keyword>
<dbReference type="PANTHER" id="PTHR12369:SF5">
    <property type="entry name" value="HEXOSYLTRANSFERASE"/>
    <property type="match status" value="1"/>
</dbReference>
<comment type="subcellular location">
    <subcellularLocation>
        <location evidence="1 9">Golgi apparatus</location>
        <location evidence="1 9">Golgi stack membrane</location>
        <topology evidence="1 9">Single-pass type II membrane protein</topology>
    </subcellularLocation>
</comment>
<gene>
    <name evidence="11" type="primary">B4GALNT4</name>
    <name evidence="11" type="ORF">AWC38_SpisGene18043</name>
</gene>
<evidence type="ECO:0000256" key="9">
    <source>
        <dbReference type="RuleBase" id="RU364016"/>
    </source>
</evidence>
<accession>A0A2B4RGW5</accession>
<feature type="domain" description="PA14" evidence="10">
    <location>
        <begin position="73"/>
        <end position="231"/>
    </location>
</feature>
<dbReference type="EMBL" id="LSMT01000461">
    <property type="protein sequence ID" value="PFX17614.1"/>
    <property type="molecule type" value="Genomic_DNA"/>
</dbReference>
<proteinExistence type="inferred from homology"/>
<keyword evidence="12" id="KW-1185">Reference proteome</keyword>
<evidence type="ECO:0000256" key="2">
    <source>
        <dbReference type="ARBA" id="ARBA00009239"/>
    </source>
</evidence>
<dbReference type="InterPro" id="IPR011658">
    <property type="entry name" value="PA14_dom"/>
</dbReference>
<dbReference type="EC" id="2.4.1.-" evidence="9"/>
<evidence type="ECO:0000256" key="3">
    <source>
        <dbReference type="ARBA" id="ARBA00022679"/>
    </source>
</evidence>
<dbReference type="InterPro" id="IPR037524">
    <property type="entry name" value="PA14/GLEYA"/>
</dbReference>
<evidence type="ECO:0000256" key="4">
    <source>
        <dbReference type="ARBA" id="ARBA00022692"/>
    </source>
</evidence>
<comment type="caution">
    <text evidence="11">The sequence shown here is derived from an EMBL/GenBank/DDBJ whole genome shotgun (WGS) entry which is preliminary data.</text>
</comment>
<evidence type="ECO:0000256" key="5">
    <source>
        <dbReference type="ARBA" id="ARBA00022968"/>
    </source>
</evidence>
<dbReference type="GO" id="GO:0008376">
    <property type="term" value="F:acetylgalactosaminyltransferase activity"/>
    <property type="evidence" value="ECO:0007669"/>
    <property type="project" value="InterPro"/>
</dbReference>
<keyword evidence="6 9" id="KW-1133">Transmembrane helix</keyword>
<reference evidence="12" key="1">
    <citation type="journal article" date="2017" name="bioRxiv">
        <title>Comparative analysis of the genomes of Stylophora pistillata and Acropora digitifera provides evidence for extensive differences between species of corals.</title>
        <authorList>
            <person name="Voolstra C.R."/>
            <person name="Li Y."/>
            <person name="Liew Y.J."/>
            <person name="Baumgarten S."/>
            <person name="Zoccola D."/>
            <person name="Flot J.-F."/>
            <person name="Tambutte S."/>
            <person name="Allemand D."/>
            <person name="Aranda M."/>
        </authorList>
    </citation>
    <scope>NUCLEOTIDE SEQUENCE [LARGE SCALE GENOMIC DNA]</scope>
</reference>
<evidence type="ECO:0000256" key="1">
    <source>
        <dbReference type="ARBA" id="ARBA00004447"/>
    </source>
</evidence>
<dbReference type="AlphaFoldDB" id="A0A2B4RGW5"/>
<dbReference type="InterPro" id="IPR051227">
    <property type="entry name" value="CS_glycosyltransferase"/>
</dbReference>
<evidence type="ECO:0000256" key="6">
    <source>
        <dbReference type="ARBA" id="ARBA00022989"/>
    </source>
</evidence>
<name>A0A2B4RGW5_STYPI</name>
<organism evidence="11 12">
    <name type="scientific">Stylophora pistillata</name>
    <name type="common">Smooth cauliflower coral</name>
    <dbReference type="NCBI Taxonomy" id="50429"/>
    <lineage>
        <taxon>Eukaryota</taxon>
        <taxon>Metazoa</taxon>
        <taxon>Cnidaria</taxon>
        <taxon>Anthozoa</taxon>
        <taxon>Hexacorallia</taxon>
        <taxon>Scleractinia</taxon>
        <taxon>Astrocoeniina</taxon>
        <taxon>Pocilloporidae</taxon>
        <taxon>Stylophora</taxon>
    </lineage>
</organism>
<dbReference type="InterPro" id="IPR008428">
    <property type="entry name" value="Chond_GalNAc"/>
</dbReference>
<keyword evidence="8 9" id="KW-0472">Membrane</keyword>
<dbReference type="Pfam" id="PF07691">
    <property type="entry name" value="PA14"/>
    <property type="match status" value="1"/>
</dbReference>
<keyword evidence="5 9" id="KW-0735">Signal-anchor</keyword>
<sequence length="951" mass="108852">MKLLGTPFVFLFRRKRLTRSFILLVICGAFVVAVRHGMWLELKLSIDGESYTLSTDYWKKFAVASPAVQKKSLELSGANALIWNNFCQTSVQVLCYHPLFPKAPDVKTVVNSLEVSRNEGHYAQRIFGFLHPPETGYYKFALASDDVSELWLSPSECPENAVLICSLSKRTTRNNFQHLPSQVSNEIQLLKGHKYFIETVHLQLGGNDFVRVAWSLPGMKRNKFETIPANSLSLFINNSATDNNYNSVPDSPACKSRPSHVHSLETNTKSRPTYLFHDAVANVLPYCAYEPSYLTIKEAPVGPKRNYYFLHGRGFIPIKSYPAVEYKTVVDDYPRLANHSLDMKIAKEAAKKYVDALYQHHAGKFKVVELVNVERKVDRQLGSRFLLEFLINVTEKNQLAMLSESVFLPKGSKDLCYPKGFQWNRNAKVVLIITLKNQGRWMVHFLNNLEEIYSATKDDKVSLVIFNFNSSDINLEQELAIRKLPPTKVVSHEAEYYSRTKSFNRAVEQVQDPKTIVFTLDLHLDLPSTIFDDIRKTSLLRTREEIEMQHLKGRLLRTTKEYIADQRVGSTGNNLTTEEQQGLRSLRANKDIVVYQTDKSGRFAVHTLDNYRVACRPHVENDLTVTEELHDRAQTEANAHSVLWVRILNAGEGVGGKARIKSNMLVSDCNLPPLYAVRKDHKNADDPSIGPPVRPVCGAVSAYNRKVSHLMSFILAEVWREEKSVCLNTEEMLAVVKKFCPRRKTNRGRPPTITGSAVDENRTKRYQPWLPPVEQQDEITTRKMFMEAMKVVLLFIMKNHLYTLDNQIKLMTEGGPIGLELTGVLAQFFMVWWDRQMVGLRVYKRYRDDIDVVMNASAAGIRFEEGSFTQNENFAQIEQNLKPDKRCMLLFQSIGNSIHPSITLEVDYPSRYGDGTLPILDLKVWIEKRREEKTCDDGQDRDMLVVLHEFY</sequence>
<keyword evidence="7 9" id="KW-0333">Golgi apparatus</keyword>
<dbReference type="GO" id="GO:0032580">
    <property type="term" value="C:Golgi cisterna membrane"/>
    <property type="evidence" value="ECO:0007669"/>
    <property type="project" value="UniProtKB-SubCell"/>
</dbReference>
<keyword evidence="3 9" id="KW-0808">Transferase</keyword>
<protein>
    <recommendedName>
        <fullName evidence="9">Hexosyltransferase</fullName>
        <ecNumber evidence="9">2.4.1.-</ecNumber>
    </recommendedName>
</protein>
<evidence type="ECO:0000313" key="12">
    <source>
        <dbReference type="Proteomes" id="UP000225706"/>
    </source>
</evidence>
<evidence type="ECO:0000259" key="10">
    <source>
        <dbReference type="PROSITE" id="PS51820"/>
    </source>
</evidence>
<feature type="transmembrane region" description="Helical" evidence="9">
    <location>
        <begin position="21"/>
        <end position="40"/>
    </location>
</feature>
<dbReference type="Gene3D" id="2.60.120.1560">
    <property type="match status" value="1"/>
</dbReference>
<dbReference type="Proteomes" id="UP000225706">
    <property type="component" value="Unassembled WGS sequence"/>
</dbReference>
<dbReference type="PROSITE" id="PS51820">
    <property type="entry name" value="PA14"/>
    <property type="match status" value="1"/>
</dbReference>
<evidence type="ECO:0000313" key="11">
    <source>
        <dbReference type="EMBL" id="PFX17614.1"/>
    </source>
</evidence>
<dbReference type="OrthoDB" id="5953994at2759"/>
<dbReference type="PANTHER" id="PTHR12369">
    <property type="entry name" value="CHONDROITIN SYNTHASE"/>
    <property type="match status" value="1"/>
</dbReference>
<dbReference type="SUPFAM" id="SSF56988">
    <property type="entry name" value="Anthrax protective antigen"/>
    <property type="match status" value="1"/>
</dbReference>
<dbReference type="Pfam" id="PF05679">
    <property type="entry name" value="CHGN"/>
    <property type="match status" value="1"/>
</dbReference>